<dbReference type="RefSeq" id="WP_245677758.1">
    <property type="nucleotide sequence ID" value="NZ_CP012159.1"/>
</dbReference>
<dbReference type="AlphaFoldDB" id="A0A0K1EKH5"/>
<dbReference type="InterPro" id="IPR016024">
    <property type="entry name" value="ARM-type_fold"/>
</dbReference>
<dbReference type="EMBL" id="CP012159">
    <property type="protein sequence ID" value="AKT41078.1"/>
    <property type="molecule type" value="Genomic_DNA"/>
</dbReference>
<name>A0A0K1EKH5_CHOCO</name>
<protein>
    <recommendedName>
        <fullName evidence="3">HEAT repeat domain-containing protein</fullName>
    </recommendedName>
</protein>
<proteinExistence type="predicted"/>
<accession>A0A0K1EKH5</accession>
<reference evidence="1 2" key="1">
    <citation type="submission" date="2015-07" db="EMBL/GenBank/DDBJ databases">
        <title>Genome analysis of myxobacterium Chondromyces crocatus Cm c5 reveals a high potential for natural compound synthesis and the genetic basis for the loss of fruiting body formation.</title>
        <authorList>
            <person name="Zaburannyi N."/>
            <person name="Bunk B."/>
            <person name="Maier J."/>
            <person name="Overmann J."/>
            <person name="Mueller R."/>
        </authorList>
    </citation>
    <scope>NUCLEOTIDE SEQUENCE [LARGE SCALE GENOMIC DNA]</scope>
    <source>
        <strain evidence="1 2">Cm c5</strain>
    </source>
</reference>
<organism evidence="1 2">
    <name type="scientific">Chondromyces crocatus</name>
    <dbReference type="NCBI Taxonomy" id="52"/>
    <lineage>
        <taxon>Bacteria</taxon>
        <taxon>Pseudomonadati</taxon>
        <taxon>Myxococcota</taxon>
        <taxon>Polyangia</taxon>
        <taxon>Polyangiales</taxon>
        <taxon>Polyangiaceae</taxon>
        <taxon>Chondromyces</taxon>
    </lineage>
</organism>
<evidence type="ECO:0000313" key="1">
    <source>
        <dbReference type="EMBL" id="AKT41078.1"/>
    </source>
</evidence>
<keyword evidence="2" id="KW-1185">Reference proteome</keyword>
<dbReference type="KEGG" id="ccro:CMC5_052370"/>
<sequence>MSRFDLSVLRGELLQTHHRGRIERMLELGRLARNDREALLVIDTFARGDVYERRLALYAQHTLRDGERLLAFMADASRSLRSLAFELVPLVCDDTQALEALKMAFSLRRERKILVALAGSGRRHVVDGYLDWLAEQPGLQDFADLVSLGSPEGIRRHLERAQARPSRTFWSRLAQHAPDTLGRLLIERLRAVPGEPDPVTRQRIEAHAPRLARRAPDVALVLFELLFSRGIFSRVADLVALAALRPEATLALIERYEGLQVPGAPFARGAAAFGVDVLGRLVRREPGLLGSAEKLVKVLSEEQLAAVVEAWSDVAERHPAWGTPLLKRFQDPARRLAVWERWSIATRGSDGVIPVDVVAELPVELQEREARRHLGEVVALETRPGERIRHVRFLPWEEASVALRAYLGHPEGAMRGAALSALLAIPGYRPEEETLAGKALGMVLARKNEQDPVRHTMLLALCTWPRAVWRPEHTAGIGQILRDALDAGDLSHGTAQAAETLLRRTFRLDPAWGAGWLGTLLKERGTLHDARIGLHLSDDEVRAAATVLLGVAKAWSSRERVPQLLALGESLGERLPLVTGLPDLLAKAARITAWGSIALSVYLLFRRFDRARYEADLAEVLGRWLDKGWVAEVLTLAASVDKPGRRQPPLPAALEGALERICRGEGRNEHAVQALSILSARAPAVFQRLVPELLEKDESIICIPAVCRYLHLRRQDLLGPFLEIRTMRGRFATGETAWVIPFERGFHRWTPPQNVSFSRSVTAVMSDADRDIPTVWRFLTLLSALDSAPMDALAALADDARPAVQERAIRVMARCDQGQCLPTLLRCLEDGRARIAIYGLRRALKDVLPRETLRLLCGVPMAKVTVAKEVVRLIGTLRLEAAYEHLVHLDGTTLHRDVRIALLRALWDHLDREPTWGVFERAVTGIDWLMASRLGDIPADRLTRQADQRLSALLARVLARPEPEARIDLLLRAWSLSVSDPERTFLAAVAARLVSVYDDEVRAAVTAILQRCAEDDVARLPGLLRVALSDARCLHVAVSALVSVNVKGRAVWIALARAAEAVLADDPRWSALRVRCAAAAMAGQEFAEWLAALGEQGGLSADALEACRSAIDALPAMELAPLLDRLRRSVSPEARRVAVWALVRDAGPERGWTPERLEQLAALQTDPSPFVAGAALSVFPPREMVLAHANERRRRDPAASPPG</sequence>
<dbReference type="SUPFAM" id="SSF48371">
    <property type="entry name" value="ARM repeat"/>
    <property type="match status" value="1"/>
</dbReference>
<dbReference type="STRING" id="52.CMC5_052370"/>
<gene>
    <name evidence="1" type="ORF">CMC5_052370</name>
</gene>
<evidence type="ECO:0000313" key="2">
    <source>
        <dbReference type="Proteomes" id="UP000067626"/>
    </source>
</evidence>
<evidence type="ECO:0008006" key="3">
    <source>
        <dbReference type="Google" id="ProtNLM"/>
    </source>
</evidence>
<dbReference type="PATRIC" id="fig|52.7.peg.5788"/>
<dbReference type="Proteomes" id="UP000067626">
    <property type="component" value="Chromosome"/>
</dbReference>